<dbReference type="InterPro" id="IPR016087">
    <property type="entry name" value="Chalcone_isomerase"/>
</dbReference>
<evidence type="ECO:0000259" key="2">
    <source>
        <dbReference type="Pfam" id="PF16036"/>
    </source>
</evidence>
<keyword evidence="1" id="KW-0732">Signal</keyword>
<evidence type="ECO:0000313" key="3">
    <source>
        <dbReference type="EMBL" id="MVO07899.1"/>
    </source>
</evidence>
<keyword evidence="3" id="KW-0413">Isomerase</keyword>
<dbReference type="GO" id="GO:0016872">
    <property type="term" value="F:intramolecular lyase activity"/>
    <property type="evidence" value="ECO:0007669"/>
    <property type="project" value="InterPro"/>
</dbReference>
<keyword evidence="4" id="KW-1185">Reference proteome</keyword>
<dbReference type="RefSeq" id="WP_140996291.1">
    <property type="nucleotide sequence ID" value="NZ_VDCZ01000001.1"/>
</dbReference>
<accession>A0A6I4IJ19</accession>
<dbReference type="SUPFAM" id="SSF54626">
    <property type="entry name" value="Chalcone isomerase"/>
    <property type="match status" value="1"/>
</dbReference>
<reference evidence="4" key="1">
    <citation type="submission" date="2019-05" db="EMBL/GenBank/DDBJ databases">
        <title>Flavobacterium profundi sp. nov., isolated from a deep-sea seamount.</title>
        <authorList>
            <person name="Zhang D.-C."/>
        </authorList>
    </citation>
    <scope>NUCLEOTIDE SEQUENCE [LARGE SCALE GENOMIC DNA]</scope>
    <source>
        <strain evidence="4">TP390</strain>
    </source>
</reference>
<evidence type="ECO:0000313" key="4">
    <source>
        <dbReference type="Proteomes" id="UP000431264"/>
    </source>
</evidence>
<dbReference type="EMBL" id="WQLW01000001">
    <property type="protein sequence ID" value="MVO07899.1"/>
    <property type="molecule type" value="Genomic_DNA"/>
</dbReference>
<name>A0A6I4IJ19_9FLAO</name>
<dbReference type="AlphaFoldDB" id="A0A6I4IJ19"/>
<organism evidence="3 4">
    <name type="scientific">Flavobacterium profundi</name>
    <dbReference type="NCBI Taxonomy" id="1774945"/>
    <lineage>
        <taxon>Bacteria</taxon>
        <taxon>Pseudomonadati</taxon>
        <taxon>Bacteroidota</taxon>
        <taxon>Flavobacteriia</taxon>
        <taxon>Flavobacteriales</taxon>
        <taxon>Flavobacteriaceae</taxon>
        <taxon>Flavobacterium</taxon>
    </lineage>
</organism>
<feature type="chain" id="PRO_5026029711" evidence="1">
    <location>
        <begin position="20"/>
        <end position="186"/>
    </location>
</feature>
<dbReference type="InterPro" id="IPR016088">
    <property type="entry name" value="Chalcone_isomerase_3-sand"/>
</dbReference>
<dbReference type="Gene3D" id="3.50.70.10">
    <property type="match status" value="1"/>
</dbReference>
<dbReference type="InterPro" id="IPR036298">
    <property type="entry name" value="Chalcone_isomerase_sf"/>
</dbReference>
<sequence>MKKHLVTFIIILITSISSAQTTVSGVKLDETITVEGKKLVLNGAGIREKWWIDLYVGSLYLPKKSTNGTEVVNSTETAAIKLDVVSGMVSSEKMMGALDEGFIKSTNNNVAPLKDRIEKFKSFFTDKFTKGDSFTLAHVAGTGIVVYKNGVKKGSVEGQDFKKALFGIWLSNNPADKDLKKSMLGM</sequence>
<dbReference type="OrthoDB" id="270742at2"/>
<feature type="domain" description="Chalcone isomerase" evidence="2">
    <location>
        <begin position="21"/>
        <end position="185"/>
    </location>
</feature>
<feature type="signal peptide" evidence="1">
    <location>
        <begin position="1"/>
        <end position="19"/>
    </location>
</feature>
<protein>
    <submittedName>
        <fullName evidence="3">Chalcone isomerase</fullName>
    </submittedName>
</protein>
<dbReference type="Pfam" id="PF16036">
    <property type="entry name" value="Chalcone_3"/>
    <property type="match status" value="1"/>
</dbReference>
<comment type="caution">
    <text evidence="3">The sequence shown here is derived from an EMBL/GenBank/DDBJ whole genome shotgun (WGS) entry which is preliminary data.</text>
</comment>
<proteinExistence type="predicted"/>
<dbReference type="Proteomes" id="UP000431264">
    <property type="component" value="Unassembled WGS sequence"/>
</dbReference>
<gene>
    <name evidence="3" type="ORF">GOQ30_01810</name>
</gene>
<evidence type="ECO:0000256" key="1">
    <source>
        <dbReference type="SAM" id="SignalP"/>
    </source>
</evidence>